<dbReference type="Proteomes" id="UP000622166">
    <property type="component" value="Unassembled WGS sequence"/>
</dbReference>
<feature type="transmembrane region" description="Helical" evidence="1">
    <location>
        <begin position="65"/>
        <end position="84"/>
    </location>
</feature>
<protein>
    <submittedName>
        <fullName evidence="2">Uncharacterized protein</fullName>
    </submittedName>
</protein>
<dbReference type="RefSeq" id="WP_189858528.1">
    <property type="nucleotide sequence ID" value="NZ_BMVW01000003.1"/>
</dbReference>
<keyword evidence="1" id="KW-0812">Transmembrane</keyword>
<reference evidence="2" key="2">
    <citation type="submission" date="2020-09" db="EMBL/GenBank/DDBJ databases">
        <authorList>
            <person name="Sun Q."/>
            <person name="Ohkuma M."/>
        </authorList>
    </citation>
    <scope>NUCLEOTIDE SEQUENCE</scope>
    <source>
        <strain evidence="2">JCM 4815</strain>
    </source>
</reference>
<feature type="transmembrane region" description="Helical" evidence="1">
    <location>
        <begin position="120"/>
        <end position="143"/>
    </location>
</feature>
<dbReference type="EMBL" id="BMVW01000003">
    <property type="protein sequence ID" value="GGZ05415.1"/>
    <property type="molecule type" value="Genomic_DNA"/>
</dbReference>
<sequence>MTDGVLALGTAVLCASGCVWYLPAVADVRAGADRPRSQRSAAVACLITWGTLAAVGVLLLTPMPWTGTAATAAAGLAAAAAVRVRARLQRGREQREESRRWAALGTRAPAVPGPRRASRVFVACAVSGLFLTAMAAATVLLVVGPTA</sequence>
<proteinExistence type="predicted"/>
<evidence type="ECO:0000313" key="2">
    <source>
        <dbReference type="EMBL" id="GGZ05415.1"/>
    </source>
</evidence>
<feature type="transmembrane region" description="Helical" evidence="1">
    <location>
        <begin position="40"/>
        <end position="59"/>
    </location>
</feature>
<evidence type="ECO:0000313" key="3">
    <source>
        <dbReference type="Proteomes" id="UP000622166"/>
    </source>
</evidence>
<keyword evidence="1" id="KW-1133">Transmembrane helix</keyword>
<dbReference type="AlphaFoldDB" id="A0A918PG13"/>
<gene>
    <name evidence="2" type="ORF">GCM10010365_25770</name>
</gene>
<comment type="caution">
    <text evidence="2">The sequence shown here is derived from an EMBL/GenBank/DDBJ whole genome shotgun (WGS) entry which is preliminary data.</text>
</comment>
<keyword evidence="3" id="KW-1185">Reference proteome</keyword>
<feature type="transmembrane region" description="Helical" evidence="1">
    <location>
        <begin position="6"/>
        <end position="28"/>
    </location>
</feature>
<reference evidence="2" key="1">
    <citation type="journal article" date="2014" name="Int. J. Syst. Evol. Microbiol.">
        <title>Complete genome sequence of Corynebacterium casei LMG S-19264T (=DSM 44701T), isolated from a smear-ripened cheese.</title>
        <authorList>
            <consortium name="US DOE Joint Genome Institute (JGI-PGF)"/>
            <person name="Walter F."/>
            <person name="Albersmeier A."/>
            <person name="Kalinowski J."/>
            <person name="Ruckert C."/>
        </authorList>
    </citation>
    <scope>NUCLEOTIDE SEQUENCE</scope>
    <source>
        <strain evidence="2">JCM 4815</strain>
    </source>
</reference>
<keyword evidence="1" id="KW-0472">Membrane</keyword>
<organism evidence="2 3">
    <name type="scientific">Streptomyces poonensis</name>
    <dbReference type="NCBI Taxonomy" id="68255"/>
    <lineage>
        <taxon>Bacteria</taxon>
        <taxon>Bacillati</taxon>
        <taxon>Actinomycetota</taxon>
        <taxon>Actinomycetes</taxon>
        <taxon>Kitasatosporales</taxon>
        <taxon>Streptomycetaceae</taxon>
        <taxon>Streptomyces</taxon>
    </lineage>
</organism>
<name>A0A918PG13_9ACTN</name>
<accession>A0A918PG13</accession>
<evidence type="ECO:0000256" key="1">
    <source>
        <dbReference type="SAM" id="Phobius"/>
    </source>
</evidence>